<comment type="caution">
    <text evidence="3">The sequence shown here is derived from an EMBL/GenBank/DDBJ whole genome shotgun (WGS) entry which is preliminary data.</text>
</comment>
<dbReference type="Proteomes" id="UP001153069">
    <property type="component" value="Unassembled WGS sequence"/>
</dbReference>
<name>A0A9N8HWF0_9STRA</name>
<feature type="transmembrane region" description="Helical" evidence="2">
    <location>
        <begin position="373"/>
        <end position="393"/>
    </location>
</feature>
<protein>
    <submittedName>
        <fullName evidence="3">Uncharacterized protein</fullName>
    </submittedName>
</protein>
<evidence type="ECO:0000313" key="4">
    <source>
        <dbReference type="Proteomes" id="UP001153069"/>
    </source>
</evidence>
<dbReference type="AlphaFoldDB" id="A0A9N8HWF0"/>
<evidence type="ECO:0000313" key="3">
    <source>
        <dbReference type="EMBL" id="CAB9525178.1"/>
    </source>
</evidence>
<keyword evidence="2" id="KW-1133">Transmembrane helix</keyword>
<evidence type="ECO:0000256" key="2">
    <source>
        <dbReference type="SAM" id="Phobius"/>
    </source>
</evidence>
<accession>A0A9N8HWF0</accession>
<reference evidence="3" key="1">
    <citation type="submission" date="2020-06" db="EMBL/GenBank/DDBJ databases">
        <authorList>
            <consortium name="Plant Systems Biology data submission"/>
        </authorList>
    </citation>
    <scope>NUCLEOTIDE SEQUENCE</scope>
    <source>
        <strain evidence="3">D6</strain>
    </source>
</reference>
<dbReference type="EMBL" id="CAICTM010001638">
    <property type="protein sequence ID" value="CAB9525178.1"/>
    <property type="molecule type" value="Genomic_DNA"/>
</dbReference>
<proteinExistence type="predicted"/>
<feature type="region of interest" description="Disordered" evidence="1">
    <location>
        <begin position="440"/>
        <end position="478"/>
    </location>
</feature>
<keyword evidence="2" id="KW-0472">Membrane</keyword>
<gene>
    <name evidence="3" type="ORF">SEMRO_1640_G287910.1</name>
</gene>
<organism evidence="3 4">
    <name type="scientific">Seminavis robusta</name>
    <dbReference type="NCBI Taxonomy" id="568900"/>
    <lineage>
        <taxon>Eukaryota</taxon>
        <taxon>Sar</taxon>
        <taxon>Stramenopiles</taxon>
        <taxon>Ochrophyta</taxon>
        <taxon>Bacillariophyta</taxon>
        <taxon>Bacillariophyceae</taxon>
        <taxon>Bacillariophycidae</taxon>
        <taxon>Naviculales</taxon>
        <taxon>Naviculaceae</taxon>
        <taxon>Seminavis</taxon>
    </lineage>
</organism>
<sequence length="478" mass="51936">MALSLSPICTAADWHVKIDGVYGQSIDFSTGDDSGATMKVELFDVCRVDSAFREELGEIYPGNSVEGLEADTNAISHDPGCCNKIAYSFTEAINQTSIYTDNGDGRASVAFCAQVALYDGSTLVNLAEVRIEYSIDLNDDKSHGAVNVETYTITDAAGYTDASDVDVAFDGRLESYFCDASSFNELHSDGHITEQGSTLSVCFRVPDGQFEISDVMYLTVKNAAESEPYQDLIVGSHIVEDSIALKSCSDHGHDDTNICVVQFILKADFYETSAITLTGFGMVILELGDAPADRLLAASDLHTHAGDQATNPTTGGTDEKRRRMEGVLSGHYVTKPFAVRPLKLSIFDDPEKHFRTSRTSGANKDAEVLGVNLTFIIFSVACVAGVVIMFVFFRGKKEEKGTTRSSVFKKKDGAHCSIQPVSLTEFMDDSSSLRKSFELDSSAKLSPQKASVSDKEVPELFDDEMEQGERPSKPLVET</sequence>
<evidence type="ECO:0000256" key="1">
    <source>
        <dbReference type="SAM" id="MobiDB-lite"/>
    </source>
</evidence>
<keyword evidence="2" id="KW-0812">Transmembrane</keyword>
<keyword evidence="4" id="KW-1185">Reference proteome</keyword>